<dbReference type="GO" id="GO:0006281">
    <property type="term" value="P:DNA repair"/>
    <property type="evidence" value="ECO:0007669"/>
    <property type="project" value="TreeGrafter"/>
</dbReference>
<dbReference type="InterPro" id="IPR046807">
    <property type="entry name" value="Tra1_central"/>
</dbReference>
<dbReference type="GO" id="GO:0035267">
    <property type="term" value="C:NuA4 histone acetyltransferase complex"/>
    <property type="evidence" value="ECO:0007669"/>
    <property type="project" value="TreeGrafter"/>
</dbReference>
<dbReference type="Proteomes" id="UP000075901">
    <property type="component" value="Unassembled WGS sequence"/>
</dbReference>
<evidence type="ECO:0000313" key="1">
    <source>
        <dbReference type="EnsemblMetazoa" id="AMAM000142-PA"/>
    </source>
</evidence>
<dbReference type="GO" id="GO:0000124">
    <property type="term" value="C:SAGA complex"/>
    <property type="evidence" value="ECO:0007669"/>
    <property type="project" value="TreeGrafter"/>
</dbReference>
<dbReference type="PANTHER" id="PTHR11139:SF1">
    <property type="entry name" value="TRANSFORMATION_TRANSCRIPTION DOMAIN-ASSOCIATED PROTEIN"/>
    <property type="match status" value="1"/>
</dbReference>
<dbReference type="PANTHER" id="PTHR11139">
    <property type="entry name" value="ATAXIA TELANGIECTASIA MUTATED ATM -RELATED"/>
    <property type="match status" value="1"/>
</dbReference>
<evidence type="ECO:0000313" key="2">
    <source>
        <dbReference type="Proteomes" id="UP000075901"/>
    </source>
</evidence>
<dbReference type="InterPro" id="IPR050517">
    <property type="entry name" value="DDR_Repair_Kinase"/>
</dbReference>
<dbReference type="SUPFAM" id="SSF48371">
    <property type="entry name" value="ARM repeat"/>
    <property type="match status" value="1"/>
</dbReference>
<organism evidence="1 2">
    <name type="scientific">Anopheles maculatus</name>
    <dbReference type="NCBI Taxonomy" id="74869"/>
    <lineage>
        <taxon>Eukaryota</taxon>
        <taxon>Metazoa</taxon>
        <taxon>Ecdysozoa</taxon>
        <taxon>Arthropoda</taxon>
        <taxon>Hexapoda</taxon>
        <taxon>Insecta</taxon>
        <taxon>Pterygota</taxon>
        <taxon>Neoptera</taxon>
        <taxon>Endopterygota</taxon>
        <taxon>Diptera</taxon>
        <taxon>Nematocera</taxon>
        <taxon>Culicoidea</taxon>
        <taxon>Culicidae</taxon>
        <taxon>Anophelinae</taxon>
        <taxon>Anopheles</taxon>
        <taxon>Anopheles maculatus group</taxon>
    </lineage>
</organism>
<dbReference type="EnsemblMetazoa" id="AMAM000142-RA">
    <property type="protein sequence ID" value="AMAM000142-PA"/>
    <property type="gene ID" value="AMAM000142"/>
</dbReference>
<sequence length="663" mass="74573">MAANYPANAAAQAAGTQQFLEPTQIGQFRSFVTMLGDAGSKDELKLKAAQELSESFEIITQSSGYQNFLEHAMRVFLKVLQEGEPMFISELNMQQVRKLILEMIHRLPQSELVRPFVKPIVILMIKLLYTENEENVLVCLRIIVDIHKQYRPQFHSEIHDFVAYLKKIFTELPKHMNVMFEPRQPIKVKDLKELNFETLLPDIFTMTPIQLEKKTADGKTTTASYNLIPKGINSLKVLHELPIIVVLLYQIYKQNLHQEVADFIPLVMSTISLQPSLAHKNSPGFNKETYVDFMGAQIKTLTFSAYILRLFPDAVHTHASTMVKGMINLLESCPKEVASSRKELLVASRHILQTEFRNHFVPMIEKLFDDDVLLGKGWTTHENLRPLAYSTLADLVHHIRQQLSLQALSKAVHLFAKNIHDESLPTSIQTMSCKLLLNLVDCIRVKSEVEPVVARDLLITMLRIFTIKFQTISKVQLPQLMQKWYVFCPALFALLSTSLTMFSLRRKAKPSEMGGGTLPGQGDTTARDLLGGCTATDGTVDGSGQKATSIGLPVPTTLNVSEYRSLIKTLVCGVKAVTWNCPSPKSVNANEYTGPTKIFNPSEILIFIDLFHWALEALDIYTINIPGAVMGVGQSIPVQKQTLQMPRTKEEKEVLEHFSGVVS</sequence>
<dbReference type="GO" id="GO:0006355">
    <property type="term" value="P:regulation of DNA-templated transcription"/>
    <property type="evidence" value="ECO:0007669"/>
    <property type="project" value="TreeGrafter"/>
</dbReference>
<reference evidence="2" key="1">
    <citation type="submission" date="2013-09" db="EMBL/GenBank/DDBJ databases">
        <title>The Genome Sequence of Anopheles maculatus species B.</title>
        <authorList>
            <consortium name="The Broad Institute Genomics Platform"/>
            <person name="Neafsey D.E."/>
            <person name="Besansky N."/>
            <person name="Howell P."/>
            <person name="Walton C."/>
            <person name="Young S.K."/>
            <person name="Zeng Q."/>
            <person name="Gargeya S."/>
            <person name="Fitzgerald M."/>
            <person name="Haas B."/>
            <person name="Abouelleil A."/>
            <person name="Allen A.W."/>
            <person name="Alvarado L."/>
            <person name="Arachchi H.M."/>
            <person name="Berlin A.M."/>
            <person name="Chapman S.B."/>
            <person name="Gainer-Dewar J."/>
            <person name="Goldberg J."/>
            <person name="Griggs A."/>
            <person name="Gujja S."/>
            <person name="Hansen M."/>
            <person name="Howarth C."/>
            <person name="Imamovic A."/>
            <person name="Ireland A."/>
            <person name="Larimer J."/>
            <person name="McCowan C."/>
            <person name="Murphy C."/>
            <person name="Pearson M."/>
            <person name="Poon T.W."/>
            <person name="Priest M."/>
            <person name="Roberts A."/>
            <person name="Saif S."/>
            <person name="Shea T."/>
            <person name="Sisk P."/>
            <person name="Sykes S."/>
            <person name="Wortman J."/>
            <person name="Nusbaum C."/>
            <person name="Birren B."/>
        </authorList>
    </citation>
    <scope>NUCLEOTIDE SEQUENCE [LARGE SCALE GENOMIC DNA]</scope>
    <source>
        <strain evidence="2">maculatus3</strain>
    </source>
</reference>
<dbReference type="InterPro" id="IPR016024">
    <property type="entry name" value="ARM-type_fold"/>
</dbReference>
<evidence type="ECO:0008006" key="3">
    <source>
        <dbReference type="Google" id="ProtNLM"/>
    </source>
</evidence>
<accession>A0A182S5N8</accession>
<dbReference type="VEuPathDB" id="VectorBase:AMAM000142"/>
<keyword evidence="2" id="KW-1185">Reference proteome</keyword>
<dbReference type="GO" id="GO:0005634">
    <property type="term" value="C:nucleus"/>
    <property type="evidence" value="ECO:0007669"/>
    <property type="project" value="TreeGrafter"/>
</dbReference>
<reference evidence="1" key="2">
    <citation type="submission" date="2020-05" db="UniProtKB">
        <authorList>
            <consortium name="EnsemblMetazoa"/>
        </authorList>
    </citation>
    <scope>IDENTIFICATION</scope>
    <source>
        <strain evidence="1">maculatus3</strain>
    </source>
</reference>
<protein>
    <recommendedName>
        <fullName evidence="3">Transformation/transcription domain-associated protein</fullName>
    </recommendedName>
</protein>
<name>A0A182S5N8_9DIPT</name>
<dbReference type="AlphaFoldDB" id="A0A182S5N8"/>
<proteinExistence type="predicted"/>
<dbReference type="InterPro" id="IPR011989">
    <property type="entry name" value="ARM-like"/>
</dbReference>
<dbReference type="Pfam" id="PF20175">
    <property type="entry name" value="Tra1_central"/>
    <property type="match status" value="1"/>
</dbReference>
<dbReference type="Gene3D" id="1.25.10.10">
    <property type="entry name" value="Leucine-rich Repeat Variant"/>
    <property type="match status" value="1"/>
</dbReference>